<evidence type="ECO:0000256" key="1">
    <source>
        <dbReference type="SAM" id="Phobius"/>
    </source>
</evidence>
<dbReference type="PANTHER" id="PTHR11861">
    <property type="entry name" value="MELANOCYTE PROTEIN PMEL 17-RELATED"/>
    <property type="match status" value="1"/>
</dbReference>
<organism evidence="2 3">
    <name type="scientific">Tegillarca granosa</name>
    <name type="common">Malaysian cockle</name>
    <name type="synonym">Anadara granosa</name>
    <dbReference type="NCBI Taxonomy" id="220873"/>
    <lineage>
        <taxon>Eukaryota</taxon>
        <taxon>Metazoa</taxon>
        <taxon>Spiralia</taxon>
        <taxon>Lophotrochozoa</taxon>
        <taxon>Mollusca</taxon>
        <taxon>Bivalvia</taxon>
        <taxon>Autobranchia</taxon>
        <taxon>Pteriomorphia</taxon>
        <taxon>Arcoida</taxon>
        <taxon>Arcoidea</taxon>
        <taxon>Arcidae</taxon>
        <taxon>Tegillarca</taxon>
    </lineage>
</organism>
<keyword evidence="1" id="KW-0472">Membrane</keyword>
<dbReference type="EMBL" id="JARBDR010000214">
    <property type="protein sequence ID" value="KAJ8318652.1"/>
    <property type="molecule type" value="Genomic_DNA"/>
</dbReference>
<dbReference type="InterPro" id="IPR045219">
    <property type="entry name" value="PKAT"/>
</dbReference>
<keyword evidence="1" id="KW-1133">Transmembrane helix</keyword>
<gene>
    <name evidence="2" type="ORF">KUTeg_003743</name>
</gene>
<reference evidence="2 3" key="1">
    <citation type="submission" date="2022-12" db="EMBL/GenBank/DDBJ databases">
        <title>Chromosome-level genome of Tegillarca granosa.</title>
        <authorList>
            <person name="Kim J."/>
        </authorList>
    </citation>
    <scope>NUCLEOTIDE SEQUENCE [LARGE SCALE GENOMIC DNA]</scope>
    <source>
        <strain evidence="2">Teg-2019</strain>
        <tissue evidence="2">Adductor muscle</tissue>
    </source>
</reference>
<dbReference type="PANTHER" id="PTHR11861:SF8">
    <property type="entry name" value="PKD DOMAIN-CONTAINING PROTEIN"/>
    <property type="match status" value="1"/>
</dbReference>
<accession>A0ABQ9FMZ8</accession>
<sequence>MLAILSEKKMNAVQLVDQVLFLLLVFGHYSSGRNMHCRKVIVKDSDRHIPLREYFNSDFKDEPKDEYDLLVSNSGPAVLGSEISFDAEIKNKKGQVGDFKQFRYIWTNDADGHEFEMNDDFNATYSKTFYDDLQAMIYTMKVCVYDLVQSGKTFEHVRVAQGMTYFKLTEYLNGNTESHQNLPHLLKKNVYETNKIVHFKVNLTDRFDYERSNSYLWTFKYDNDRKEIRIPTIVPEVTYNSSFVGSHSLDLIVTSFPVMWETFEELQGKFNHRFVLKDRVSSAEIHLKNGQDTGLLPIGQELTFNITYLGSNPTVICWNLVQENDTVNSTSSLRGENCSKPITGNKHSYLLSFQLETNGEQYINVSVQNDVSQVVERKFFYGYTPGSSGYTSAAIPVVFSLLGICVIVIGIVYIVRVKRKTSIEVADFDFHPSLHHGDNHPFIRVIKNKVSTMFSRNLYFNTHKNPAHKETTAKNYGAFLSSHELEHL</sequence>
<name>A0ABQ9FMZ8_TEGGR</name>
<proteinExistence type="predicted"/>
<protein>
    <submittedName>
        <fullName evidence="2">Uncharacterized protein</fullName>
    </submittedName>
</protein>
<keyword evidence="3" id="KW-1185">Reference proteome</keyword>
<dbReference type="Proteomes" id="UP001217089">
    <property type="component" value="Unassembled WGS sequence"/>
</dbReference>
<evidence type="ECO:0000313" key="3">
    <source>
        <dbReference type="Proteomes" id="UP001217089"/>
    </source>
</evidence>
<keyword evidence="1" id="KW-0812">Transmembrane</keyword>
<evidence type="ECO:0000313" key="2">
    <source>
        <dbReference type="EMBL" id="KAJ8318652.1"/>
    </source>
</evidence>
<feature type="transmembrane region" description="Helical" evidence="1">
    <location>
        <begin position="393"/>
        <end position="415"/>
    </location>
</feature>
<comment type="caution">
    <text evidence="2">The sequence shown here is derived from an EMBL/GenBank/DDBJ whole genome shotgun (WGS) entry which is preliminary data.</text>
</comment>